<name>A0A150GAB5_GONPE</name>
<reference evidence="3" key="1">
    <citation type="journal article" date="2016" name="Nat. Commun.">
        <title>The Gonium pectorale genome demonstrates co-option of cell cycle regulation during the evolution of multicellularity.</title>
        <authorList>
            <person name="Hanschen E.R."/>
            <person name="Marriage T.N."/>
            <person name="Ferris P.J."/>
            <person name="Hamaji T."/>
            <person name="Toyoda A."/>
            <person name="Fujiyama A."/>
            <person name="Neme R."/>
            <person name="Noguchi H."/>
            <person name="Minakuchi Y."/>
            <person name="Suzuki M."/>
            <person name="Kawai-Toyooka H."/>
            <person name="Smith D.R."/>
            <person name="Sparks H."/>
            <person name="Anderson J."/>
            <person name="Bakaric R."/>
            <person name="Luria V."/>
            <person name="Karger A."/>
            <person name="Kirschner M.W."/>
            <person name="Durand P.M."/>
            <person name="Michod R.E."/>
            <person name="Nozaki H."/>
            <person name="Olson B.J."/>
        </authorList>
    </citation>
    <scope>NUCLEOTIDE SEQUENCE [LARGE SCALE GENOMIC DNA]</scope>
    <source>
        <strain evidence="3">NIES-2863</strain>
    </source>
</reference>
<dbReference type="Pfam" id="PF16922">
    <property type="entry name" value="SLD5_C"/>
    <property type="match status" value="1"/>
</dbReference>
<evidence type="ECO:0000259" key="1">
    <source>
        <dbReference type="Pfam" id="PF16922"/>
    </source>
</evidence>
<evidence type="ECO:0000313" key="3">
    <source>
        <dbReference type="Proteomes" id="UP000075714"/>
    </source>
</evidence>
<protein>
    <recommendedName>
        <fullName evidence="1">DNA replication complex GINS protein SLD5 C-terminal domain-containing protein</fullName>
    </recommendedName>
</protein>
<dbReference type="Gene3D" id="3.40.5.60">
    <property type="match status" value="1"/>
</dbReference>
<dbReference type="AlphaFoldDB" id="A0A150GAB5"/>
<accession>A0A150GAB5</accession>
<sequence>MIPTPVLDRCVFVKMLKDVGPVAVDADGQQLVDMRAGDLFIIQYARVQRLVAAEDAVLV</sequence>
<dbReference type="STRING" id="33097.A0A150GAB5"/>
<dbReference type="Proteomes" id="UP000075714">
    <property type="component" value="Unassembled WGS sequence"/>
</dbReference>
<organism evidence="2 3">
    <name type="scientific">Gonium pectorale</name>
    <name type="common">Green alga</name>
    <dbReference type="NCBI Taxonomy" id="33097"/>
    <lineage>
        <taxon>Eukaryota</taxon>
        <taxon>Viridiplantae</taxon>
        <taxon>Chlorophyta</taxon>
        <taxon>core chlorophytes</taxon>
        <taxon>Chlorophyceae</taxon>
        <taxon>CS clade</taxon>
        <taxon>Chlamydomonadales</taxon>
        <taxon>Volvocaceae</taxon>
        <taxon>Gonium</taxon>
    </lineage>
</organism>
<gene>
    <name evidence="2" type="ORF">GPECTOR_45g160</name>
</gene>
<dbReference type="EMBL" id="LSYV01000046">
    <property type="protein sequence ID" value="KXZ46290.1"/>
    <property type="molecule type" value="Genomic_DNA"/>
</dbReference>
<comment type="caution">
    <text evidence="2">The sequence shown here is derived from an EMBL/GenBank/DDBJ whole genome shotgun (WGS) entry which is preliminary data.</text>
</comment>
<feature type="domain" description="DNA replication complex GINS protein SLD5 C-terminal" evidence="1">
    <location>
        <begin position="5"/>
        <end position="59"/>
    </location>
</feature>
<dbReference type="InterPro" id="IPR031633">
    <property type="entry name" value="SLD5_C"/>
</dbReference>
<evidence type="ECO:0000313" key="2">
    <source>
        <dbReference type="EMBL" id="KXZ46290.1"/>
    </source>
</evidence>
<dbReference type="CDD" id="cd21692">
    <property type="entry name" value="GINS_B_Sld5"/>
    <property type="match status" value="1"/>
</dbReference>
<keyword evidence="3" id="KW-1185">Reference proteome</keyword>
<proteinExistence type="predicted"/>
<dbReference type="OrthoDB" id="338231at2759"/>
<dbReference type="SUPFAM" id="SSF160059">
    <property type="entry name" value="PriA/YqbF domain"/>
    <property type="match status" value="1"/>
</dbReference>